<dbReference type="Proteomes" id="UP000327118">
    <property type="component" value="Unassembled WGS sequence"/>
</dbReference>
<dbReference type="Pfam" id="PF00250">
    <property type="entry name" value="Forkhead"/>
    <property type="match status" value="1"/>
</dbReference>
<dbReference type="InterPro" id="IPR030456">
    <property type="entry name" value="TF_fork_head_CS_2"/>
</dbReference>
<feature type="region of interest" description="Disordered" evidence="7">
    <location>
        <begin position="309"/>
        <end position="345"/>
    </location>
</feature>
<dbReference type="InterPro" id="IPR036388">
    <property type="entry name" value="WH-like_DNA-bd_sf"/>
</dbReference>
<evidence type="ECO:0000256" key="6">
    <source>
        <dbReference type="PROSITE-ProRule" id="PRU00089"/>
    </source>
</evidence>
<evidence type="ECO:0000256" key="4">
    <source>
        <dbReference type="ARBA" id="ARBA00023163"/>
    </source>
</evidence>
<feature type="domain" description="Fork-head" evidence="8">
    <location>
        <begin position="228"/>
        <end position="320"/>
    </location>
</feature>
<dbReference type="OrthoDB" id="5954824at2759"/>
<dbReference type="PROSITE" id="PS00658">
    <property type="entry name" value="FORK_HEAD_2"/>
    <property type="match status" value="1"/>
</dbReference>
<evidence type="ECO:0000256" key="2">
    <source>
        <dbReference type="ARBA" id="ARBA00023015"/>
    </source>
</evidence>
<dbReference type="EMBL" id="ML739229">
    <property type="protein sequence ID" value="KAE8350371.1"/>
    <property type="molecule type" value="Genomic_DNA"/>
</dbReference>
<name>A0A5N6YY48_9EURO</name>
<keyword evidence="2" id="KW-0805">Transcription regulation</keyword>
<dbReference type="FunFam" id="1.10.10.10:FF:000522">
    <property type="entry name" value="Forkhead domain protein"/>
    <property type="match status" value="1"/>
</dbReference>
<evidence type="ECO:0000256" key="5">
    <source>
        <dbReference type="ARBA" id="ARBA00023242"/>
    </source>
</evidence>
<feature type="DNA-binding region" description="Fork-head" evidence="6">
    <location>
        <begin position="228"/>
        <end position="320"/>
    </location>
</feature>
<dbReference type="Gene3D" id="1.10.10.10">
    <property type="entry name" value="Winged helix-like DNA-binding domain superfamily/Winged helix DNA-binding domain"/>
    <property type="match status" value="1"/>
</dbReference>
<dbReference type="PANTHER" id="PTHR45881">
    <property type="entry name" value="CHECKPOINT SUPPRESSOR 1-LIKE, ISOFORM A-RELATED"/>
    <property type="match status" value="1"/>
</dbReference>
<proteinExistence type="predicted"/>
<sequence>MDRHLVPQDLCADSTPSRQGTPLQYILKRTETIAPSHTVMDGAPPGTFRHHYPCPPVEHWASSRPSSPSPMVPCQNPWAIETPTFTLPSSHSPTQSMPDGLPRFFLPYDHDWPSPSMTSGSTSGQLKPGQSRPHDGKNSSEWIRELDKNVPYVLKPDRPYPAAAEAGGPREQPSGDRTTTYPTAALTPPSPDSSCQLGPPAINVKLGHVETRASSGDTEEDPNADPPYSILIYKALSSVPNKQMPLQGIYNWFEKNTQKGRDRNSKGWQNSIRHNLSMNAGFEAVRVEPAPGKKAVNYWRLTDEAASQGIQSTTRYRKQANYKKTAGSDPPAPQRQRSGAKGGKATKITAKFRGLMNQDESRKERCRSRLVSQRRTHKILHRQHHSLPVTTAVVSRFHAPGSAIPLTRTSAEPFDLGSIVGNADPPSCTSIFCDMAGPGSDCLTMETGFLGWSSLPPFPHGLLTGPDISTELQLAV</sequence>
<feature type="compositionally biased region" description="Polar residues" evidence="7">
    <location>
        <begin position="85"/>
        <end position="97"/>
    </location>
</feature>
<comment type="subcellular location">
    <subcellularLocation>
        <location evidence="1 6">Nucleus</location>
    </subcellularLocation>
</comment>
<evidence type="ECO:0000313" key="10">
    <source>
        <dbReference type="Proteomes" id="UP000327118"/>
    </source>
</evidence>
<evidence type="ECO:0000256" key="3">
    <source>
        <dbReference type="ARBA" id="ARBA00023125"/>
    </source>
</evidence>
<dbReference type="PROSITE" id="PS50039">
    <property type="entry name" value="FORK_HEAD_3"/>
    <property type="match status" value="1"/>
</dbReference>
<evidence type="ECO:0000256" key="1">
    <source>
        <dbReference type="ARBA" id="ARBA00004123"/>
    </source>
</evidence>
<reference evidence="10" key="1">
    <citation type="submission" date="2019-04" db="EMBL/GenBank/DDBJ databases">
        <title>Friends and foes A comparative genomics studyof 23 Aspergillus species from section Flavi.</title>
        <authorList>
            <consortium name="DOE Joint Genome Institute"/>
            <person name="Kjaerbolling I."/>
            <person name="Vesth T."/>
            <person name="Frisvad J.C."/>
            <person name="Nybo J.L."/>
            <person name="Theobald S."/>
            <person name="Kildgaard S."/>
            <person name="Isbrandt T."/>
            <person name="Kuo A."/>
            <person name="Sato A."/>
            <person name="Lyhne E.K."/>
            <person name="Kogle M.E."/>
            <person name="Wiebenga A."/>
            <person name="Kun R.S."/>
            <person name="Lubbers R.J."/>
            <person name="Makela M.R."/>
            <person name="Barry K."/>
            <person name="Chovatia M."/>
            <person name="Clum A."/>
            <person name="Daum C."/>
            <person name="Haridas S."/>
            <person name="He G."/>
            <person name="LaButti K."/>
            <person name="Lipzen A."/>
            <person name="Mondo S."/>
            <person name="Riley R."/>
            <person name="Salamov A."/>
            <person name="Simmons B.A."/>
            <person name="Magnuson J.K."/>
            <person name="Henrissat B."/>
            <person name="Mortensen U.H."/>
            <person name="Larsen T.O."/>
            <person name="Devries R.P."/>
            <person name="Grigoriev I.V."/>
            <person name="Machida M."/>
            <person name="Baker S.E."/>
            <person name="Andersen M.R."/>
        </authorList>
    </citation>
    <scope>NUCLEOTIDE SEQUENCE [LARGE SCALE GENOMIC DNA]</scope>
    <source>
        <strain evidence="10">CBS 553.77</strain>
    </source>
</reference>
<dbReference type="GO" id="GO:0000981">
    <property type="term" value="F:DNA-binding transcription factor activity, RNA polymerase II-specific"/>
    <property type="evidence" value="ECO:0007669"/>
    <property type="project" value="TreeGrafter"/>
</dbReference>
<dbReference type="InterPro" id="IPR036390">
    <property type="entry name" value="WH_DNA-bd_sf"/>
</dbReference>
<accession>A0A5N6YY48</accession>
<keyword evidence="3 6" id="KW-0238">DNA-binding</keyword>
<feature type="region of interest" description="Disordered" evidence="7">
    <location>
        <begin position="1"/>
        <end position="21"/>
    </location>
</feature>
<evidence type="ECO:0000313" key="9">
    <source>
        <dbReference type="EMBL" id="KAE8350371.1"/>
    </source>
</evidence>
<feature type="compositionally biased region" description="Low complexity" evidence="7">
    <location>
        <begin position="113"/>
        <end position="124"/>
    </location>
</feature>
<dbReference type="SMART" id="SM00339">
    <property type="entry name" value="FH"/>
    <property type="match status" value="1"/>
</dbReference>
<feature type="region of interest" description="Disordered" evidence="7">
    <location>
        <begin position="153"/>
        <end position="195"/>
    </location>
</feature>
<dbReference type="GO" id="GO:0005634">
    <property type="term" value="C:nucleus"/>
    <property type="evidence" value="ECO:0007669"/>
    <property type="project" value="UniProtKB-SubCell"/>
</dbReference>
<feature type="region of interest" description="Disordered" evidence="7">
    <location>
        <begin position="85"/>
        <end position="139"/>
    </location>
</feature>
<evidence type="ECO:0000259" key="8">
    <source>
        <dbReference type="PROSITE" id="PS50039"/>
    </source>
</evidence>
<feature type="compositionally biased region" description="Low complexity" evidence="7">
    <location>
        <begin position="178"/>
        <end position="187"/>
    </location>
</feature>
<keyword evidence="4" id="KW-0804">Transcription</keyword>
<dbReference type="AlphaFoldDB" id="A0A5N6YY48"/>
<keyword evidence="10" id="KW-1185">Reference proteome</keyword>
<evidence type="ECO:0000256" key="7">
    <source>
        <dbReference type="SAM" id="MobiDB-lite"/>
    </source>
</evidence>
<dbReference type="SUPFAM" id="SSF46785">
    <property type="entry name" value="Winged helix' DNA-binding domain"/>
    <property type="match status" value="1"/>
</dbReference>
<dbReference type="GO" id="GO:0000978">
    <property type="term" value="F:RNA polymerase II cis-regulatory region sequence-specific DNA binding"/>
    <property type="evidence" value="ECO:0007669"/>
    <property type="project" value="TreeGrafter"/>
</dbReference>
<organism evidence="9 10">
    <name type="scientific">Aspergillus coremiiformis</name>
    <dbReference type="NCBI Taxonomy" id="138285"/>
    <lineage>
        <taxon>Eukaryota</taxon>
        <taxon>Fungi</taxon>
        <taxon>Dikarya</taxon>
        <taxon>Ascomycota</taxon>
        <taxon>Pezizomycotina</taxon>
        <taxon>Eurotiomycetes</taxon>
        <taxon>Eurotiomycetidae</taxon>
        <taxon>Eurotiales</taxon>
        <taxon>Aspergillaceae</taxon>
        <taxon>Aspergillus</taxon>
        <taxon>Aspergillus subgen. Circumdati</taxon>
    </lineage>
</organism>
<dbReference type="PANTHER" id="PTHR45881:SF5">
    <property type="entry name" value="FORK-HEAD DOMAIN-CONTAINING PROTEIN"/>
    <property type="match status" value="1"/>
</dbReference>
<gene>
    <name evidence="9" type="ORF">BDV28DRAFT_162990</name>
</gene>
<protein>
    <recommendedName>
        <fullName evidence="8">Fork-head domain-containing protein</fullName>
    </recommendedName>
</protein>
<dbReference type="CDD" id="cd20032">
    <property type="entry name" value="FH_FOXO"/>
    <property type="match status" value="1"/>
</dbReference>
<dbReference type="InterPro" id="IPR001766">
    <property type="entry name" value="Fork_head_dom"/>
</dbReference>
<keyword evidence="5 6" id="KW-0539">Nucleus</keyword>